<dbReference type="GO" id="GO:0005743">
    <property type="term" value="C:mitochondrial inner membrane"/>
    <property type="evidence" value="ECO:0007669"/>
    <property type="project" value="UniProtKB-SubCell"/>
</dbReference>
<dbReference type="SUPFAM" id="SSF161060">
    <property type="entry name" value="ATP synthase B chain-like"/>
    <property type="match status" value="1"/>
</dbReference>
<dbReference type="AlphaFoldDB" id="A0A1Q3EMW8"/>
<evidence type="ECO:0000313" key="10">
    <source>
        <dbReference type="Proteomes" id="UP000188533"/>
    </source>
</evidence>
<evidence type="ECO:0000256" key="1">
    <source>
        <dbReference type="ARBA" id="ARBA00022448"/>
    </source>
</evidence>
<comment type="caution">
    <text evidence="9">The sequence shown here is derived from an EMBL/GenBank/DDBJ whole genome shotgun (WGS) entry which is preliminary data.</text>
</comment>
<dbReference type="STRING" id="5353.A0A1Q3EMW8"/>
<comment type="subunit">
    <text evidence="8">F-type ATPases have 2 components, CF(1) - the catalytic core - and CF(0) - the membrane proton channel. In yeast, the dimeric form of ATP synthase consists of 17 polypeptides: alpha, beta, gamma, delta, epsilon, 4 (B), 5 (OSCP), 6 (A), 8, 9 (C), d, E (Tim11), f, g, h, i/j and k.</text>
</comment>
<reference evidence="9 10" key="2">
    <citation type="submission" date="2017-02" db="EMBL/GenBank/DDBJ databases">
        <title>A genome survey and senescence transcriptome analysis in Lentinula edodes.</title>
        <authorList>
            <person name="Sakamoto Y."/>
            <person name="Nakade K."/>
            <person name="Sato S."/>
            <person name="Yoshida Y."/>
            <person name="Miyazaki K."/>
            <person name="Natsume S."/>
            <person name="Konno N."/>
        </authorList>
    </citation>
    <scope>NUCLEOTIDE SEQUENCE [LARGE SCALE GENOMIC DNA]</scope>
    <source>
        <strain evidence="9 10">NBRC 111202</strain>
    </source>
</reference>
<keyword evidence="1 8" id="KW-0813">Transport</keyword>
<keyword evidence="2 8" id="KW-0138">CF(0)</keyword>
<keyword evidence="3 8" id="KW-0375">Hydrogen ion transport</keyword>
<dbReference type="InterPro" id="IPR008688">
    <property type="entry name" value="ATP_synth_Bsub_B/MI25"/>
</dbReference>
<gene>
    <name evidence="9" type="ORF">LENED_010582</name>
</gene>
<reference evidence="9 10" key="1">
    <citation type="submission" date="2016-08" db="EMBL/GenBank/DDBJ databases">
        <authorList>
            <consortium name="Lentinula edodes genome sequencing consortium"/>
            <person name="Sakamoto Y."/>
            <person name="Nakade K."/>
            <person name="Sato S."/>
            <person name="Yoshida Y."/>
            <person name="Miyazaki K."/>
            <person name="Natsume S."/>
            <person name="Konno N."/>
        </authorList>
    </citation>
    <scope>NUCLEOTIDE SEQUENCE [LARGE SCALE GENOMIC DNA]</scope>
    <source>
        <strain evidence="9 10">NBRC 111202</strain>
    </source>
</reference>
<sequence>MASRLAVGNLRAAARPRVVAAVQNAFPSRSMSSSNPPPPSERASEIINKLPSSPNLITKTGTALLGTGLAAAAISQELYVVNEETIVLIGSAMFLAFMAKALREPYANWAESQVQKIKGVLDTARAEHTQAVKDRIDSVGQMKDVVALTQSLFALSKETAQIEAEAFVQKQKVVMASELKSVLDSWVLANLKDEKTQRDLLLSAVAEVEQMYSHLFHGKDAVITSLDSLSSKLGASCSKGFSLNLAVCPPLKGWVRENFDVNIYLLGPGIYYIISTWSFLYFPSIIPCLAQQGGSLQNTSIANTSPQIDYTPFVCNVTGSDSFSPNCLGGWQVSSSGGGTIVSTEGAGPFGANIIPQMFLQFRASALFLSTSPSSNASFEIAVSAGNTSVSVSANSSIGVAAILNLPGNETTTLSLTFIPGQLPSHLDIGTITITVTDNSSISSVLPTPTLPPTISLPSFISSTSSLLPSDATSIGGLQRSSRSKIENTAGKYCVNR</sequence>
<evidence type="ECO:0000256" key="4">
    <source>
        <dbReference type="ARBA" id="ARBA00022792"/>
    </source>
</evidence>
<evidence type="ECO:0000313" key="9">
    <source>
        <dbReference type="EMBL" id="GAW08521.1"/>
    </source>
</evidence>
<dbReference type="GO" id="GO:0045259">
    <property type="term" value="C:proton-transporting ATP synthase complex"/>
    <property type="evidence" value="ECO:0007669"/>
    <property type="project" value="UniProtKB-KW"/>
</dbReference>
<keyword evidence="10" id="KW-1185">Reference proteome</keyword>
<evidence type="ECO:0000256" key="5">
    <source>
        <dbReference type="ARBA" id="ARBA00023065"/>
    </source>
</evidence>
<dbReference type="EMBL" id="BDGU01000660">
    <property type="protein sequence ID" value="GAW08521.1"/>
    <property type="molecule type" value="Genomic_DNA"/>
</dbReference>
<keyword evidence="4 8" id="KW-0999">Mitochondrion inner membrane</keyword>
<keyword evidence="6 8" id="KW-0496">Mitochondrion</keyword>
<comment type="subcellular location">
    <subcellularLocation>
        <location evidence="8">Mitochondrion</location>
    </subcellularLocation>
    <subcellularLocation>
        <location evidence="8">Mitochondrion inner membrane</location>
    </subcellularLocation>
</comment>
<protein>
    <recommendedName>
        <fullName evidence="8">ATP synthase subunit 4</fullName>
    </recommendedName>
</protein>
<evidence type="ECO:0000256" key="8">
    <source>
        <dbReference type="RuleBase" id="RU368017"/>
    </source>
</evidence>
<comment type="similarity">
    <text evidence="8">Belongs to the eukaryotic ATPase B chain family.</text>
</comment>
<evidence type="ECO:0000256" key="2">
    <source>
        <dbReference type="ARBA" id="ARBA00022547"/>
    </source>
</evidence>
<evidence type="ECO:0000256" key="6">
    <source>
        <dbReference type="ARBA" id="ARBA00023128"/>
    </source>
</evidence>
<organism evidence="9 10">
    <name type="scientific">Lentinula edodes</name>
    <name type="common">Shiitake mushroom</name>
    <name type="synonym">Lentinus edodes</name>
    <dbReference type="NCBI Taxonomy" id="5353"/>
    <lineage>
        <taxon>Eukaryota</taxon>
        <taxon>Fungi</taxon>
        <taxon>Dikarya</taxon>
        <taxon>Basidiomycota</taxon>
        <taxon>Agaricomycotina</taxon>
        <taxon>Agaricomycetes</taxon>
        <taxon>Agaricomycetidae</taxon>
        <taxon>Agaricales</taxon>
        <taxon>Marasmiineae</taxon>
        <taxon>Omphalotaceae</taxon>
        <taxon>Lentinula</taxon>
    </lineage>
</organism>
<dbReference type="Proteomes" id="UP000188533">
    <property type="component" value="Unassembled WGS sequence"/>
</dbReference>
<evidence type="ECO:0000256" key="7">
    <source>
        <dbReference type="ARBA" id="ARBA00023136"/>
    </source>
</evidence>
<dbReference type="PANTHER" id="PTHR12733:SF3">
    <property type="entry name" value="ATP SYNTHASE F(0) COMPLEX SUBUNIT B1, MITOCHONDRIAL"/>
    <property type="match status" value="1"/>
</dbReference>
<evidence type="ECO:0000256" key="3">
    <source>
        <dbReference type="ARBA" id="ARBA00022781"/>
    </source>
</evidence>
<proteinExistence type="inferred from homology"/>
<dbReference type="GO" id="GO:0046933">
    <property type="term" value="F:proton-transporting ATP synthase activity, rotational mechanism"/>
    <property type="evidence" value="ECO:0007669"/>
    <property type="project" value="TreeGrafter"/>
</dbReference>
<keyword evidence="7 8" id="KW-0472">Membrane</keyword>
<accession>A0A1Q3EMW8</accession>
<keyword evidence="5 8" id="KW-0406">Ion transport</keyword>
<dbReference type="InterPro" id="IPR013837">
    <property type="entry name" value="ATP_synth_F0_suB"/>
</dbReference>
<comment type="function">
    <text evidence="8">Subunit b, of the mitochondrial membrane ATP synthase complex (F(1)F(0) ATP synthase or Complex V) that produces ATP from ADP in the presence of a proton gradient across the membrane which is generated by electron transport complexes of the respiratory chain. ATP synthase complex consist of a soluble F(1) head domain - the catalytic core - and a membrane F(1) domain - the membrane proton channel. These two domains are linked by a central stalk rotating inside the F(1) region and a stationary peripheral stalk. During catalysis, ATP synthesis in the catalytic domain of F(1) is coupled via a rotary mechanism of the central stalk subunits to proton translocation. In vivo, can only synthesize ATP although its ATP hydrolase activity can be activated artificially in vitro. Part of the complex F(0) domain. Part of the complex F(0) domain and the peripheric stalk, which acts as a stator to hold the catalytic alpha(3)beta(3) subcomplex and subunit a/ATP6 static relative to the rotary elements.</text>
</comment>
<dbReference type="Pfam" id="PF05405">
    <property type="entry name" value="Mt_ATP-synt_B"/>
    <property type="match status" value="1"/>
</dbReference>
<name>A0A1Q3EMW8_LENED</name>
<dbReference type="PANTHER" id="PTHR12733">
    <property type="entry name" value="MITOCHONDRIAL ATP SYNTHASE B CHAIN"/>
    <property type="match status" value="1"/>
</dbReference>